<evidence type="ECO:0000256" key="1">
    <source>
        <dbReference type="ARBA" id="ARBA00022801"/>
    </source>
</evidence>
<dbReference type="InterPro" id="IPR029058">
    <property type="entry name" value="AB_hydrolase_fold"/>
</dbReference>
<accession>A0ABT0BWY9</accession>
<evidence type="ECO:0000313" key="4">
    <source>
        <dbReference type="Proteomes" id="UP001165444"/>
    </source>
</evidence>
<dbReference type="PANTHER" id="PTHR48081:SF6">
    <property type="entry name" value="PEPTIDASE S9 PROLYL OLIGOPEPTIDASE CATALYTIC DOMAIN-CONTAINING PROTEIN"/>
    <property type="match status" value="1"/>
</dbReference>
<gene>
    <name evidence="3" type="ORF">MUN53_01410</name>
</gene>
<dbReference type="Proteomes" id="UP001165444">
    <property type="component" value="Unassembled WGS sequence"/>
</dbReference>
<evidence type="ECO:0000313" key="3">
    <source>
        <dbReference type="EMBL" id="MCJ2379286.1"/>
    </source>
</evidence>
<proteinExistence type="predicted"/>
<reference evidence="3 4" key="1">
    <citation type="submission" date="2022-03" db="EMBL/GenBank/DDBJ databases">
        <title>Parabacteroides sp. nov. isolated from swine feces.</title>
        <authorList>
            <person name="Bak J.E."/>
        </authorList>
    </citation>
    <scope>NUCLEOTIDE SEQUENCE [LARGE SCALE GENOMIC DNA]</scope>
    <source>
        <strain evidence="3 4">AGMB00274</strain>
    </source>
</reference>
<feature type="domain" description="BD-FAE-like" evidence="2">
    <location>
        <begin position="352"/>
        <end position="453"/>
    </location>
</feature>
<name>A0ABT0BWY9_9BACT</name>
<comment type="caution">
    <text evidence="3">The sequence shown here is derived from an EMBL/GenBank/DDBJ whole genome shotgun (WGS) entry which is preliminary data.</text>
</comment>
<dbReference type="GO" id="GO:0016787">
    <property type="term" value="F:hydrolase activity"/>
    <property type="evidence" value="ECO:0007669"/>
    <property type="project" value="UniProtKB-KW"/>
</dbReference>
<feature type="domain" description="BD-FAE-like" evidence="2">
    <location>
        <begin position="78"/>
        <end position="178"/>
    </location>
</feature>
<dbReference type="InterPro" id="IPR050300">
    <property type="entry name" value="GDXG_lipolytic_enzyme"/>
</dbReference>
<protein>
    <submittedName>
        <fullName evidence="3">Alpha/beta hydrolase</fullName>
    </submittedName>
</protein>
<dbReference type="SUPFAM" id="SSF53474">
    <property type="entry name" value="alpha/beta-Hydrolases"/>
    <property type="match status" value="2"/>
</dbReference>
<keyword evidence="4" id="KW-1185">Reference proteome</keyword>
<evidence type="ECO:0000259" key="2">
    <source>
        <dbReference type="Pfam" id="PF20434"/>
    </source>
</evidence>
<sequence length="584" mass="65386">MDAKMELKRGLLLMLGLLCFFWGKANERQSIWPEGKMPNAQSHQIASMLDEANKANFDADKHRIAYLEWYEKPNPAIAKKACMVLISGGAYNSCCDMNLIELWKKTFSDLGFQCVNLVYRTPRPIGIPIYQTAWEDGQRAIRIVRSEAEKRGFDPEKIGVISMSAGSHLALMLATSSSIPAYKAIDQLDSVPCHINYAIVNAPAYVTTDGEAGIPAWLQGYGPDVRLSACFRFDDKTCPMSLHHGGTDEYSPNGSTLIYHKLREMNIPAELHLYPNKGHGAYGLDRGVEFLRQIGIMGSLDPEVDIMTRYASDEDRKEVVQQNVWPDGKMPNTQEHQLLPYIEWHFPKVLKTKAIQIIYSGGSYEGNDPNGFEVAPARRLLNQLGMTVVTLRYRTPRPKGLSKHITAWEDLQRTIRLVRSQAAAYGLDPDQIGIMGSSAGGHLTLMGVTSSRHNSYLPIDEIDKLPCNVQWGIGIYPAYVLSDGFDGPNTNKGNDENVTMSPEFSFDLSTVPMLFIHGDADVYSAMGSVKVWEKMRSMGIQSELHTLALRNHCFQSKASPGTGSYTWLDRIVDFLRDQKRLSYE</sequence>
<dbReference type="InterPro" id="IPR049492">
    <property type="entry name" value="BD-FAE-like_dom"/>
</dbReference>
<organism evidence="3 4">
    <name type="scientific">Parabacteroides faecalis</name>
    <dbReference type="NCBI Taxonomy" id="2924040"/>
    <lineage>
        <taxon>Bacteria</taxon>
        <taxon>Pseudomonadati</taxon>
        <taxon>Bacteroidota</taxon>
        <taxon>Bacteroidia</taxon>
        <taxon>Bacteroidales</taxon>
        <taxon>Tannerellaceae</taxon>
        <taxon>Parabacteroides</taxon>
    </lineage>
</organism>
<dbReference type="PANTHER" id="PTHR48081">
    <property type="entry name" value="AB HYDROLASE SUPERFAMILY PROTEIN C4A8.06C"/>
    <property type="match status" value="1"/>
</dbReference>
<dbReference type="Pfam" id="PF20434">
    <property type="entry name" value="BD-FAE"/>
    <property type="match status" value="2"/>
</dbReference>
<dbReference type="EMBL" id="JAKZMM010000002">
    <property type="protein sequence ID" value="MCJ2379286.1"/>
    <property type="molecule type" value="Genomic_DNA"/>
</dbReference>
<keyword evidence="1 3" id="KW-0378">Hydrolase</keyword>
<dbReference type="Gene3D" id="3.40.50.1820">
    <property type="entry name" value="alpha/beta hydrolase"/>
    <property type="match status" value="2"/>
</dbReference>
<dbReference type="RefSeq" id="WP_243323128.1">
    <property type="nucleotide sequence ID" value="NZ_JAKZMM010000002.1"/>
</dbReference>